<proteinExistence type="predicted"/>
<keyword evidence="2" id="KW-1185">Reference proteome</keyword>
<evidence type="ECO:0000313" key="1">
    <source>
        <dbReference type="EMBL" id="KAK5794466.1"/>
    </source>
</evidence>
<accession>A0ABR0NIM7</accession>
<protein>
    <submittedName>
        <fullName evidence="1">Uncharacterized protein</fullName>
    </submittedName>
</protein>
<comment type="caution">
    <text evidence="1">The sequence shown here is derived from an EMBL/GenBank/DDBJ whole genome shotgun (WGS) entry which is preliminary data.</text>
</comment>
<name>A0ABR0NIM7_GOSAR</name>
<dbReference type="Proteomes" id="UP001358586">
    <property type="component" value="Chromosome 10"/>
</dbReference>
<reference evidence="1 2" key="1">
    <citation type="submission" date="2023-03" db="EMBL/GenBank/DDBJ databases">
        <title>WGS of Gossypium arboreum.</title>
        <authorList>
            <person name="Yu D."/>
        </authorList>
    </citation>
    <scope>NUCLEOTIDE SEQUENCE [LARGE SCALE GENOMIC DNA]</scope>
    <source>
        <tissue evidence="1">Leaf</tissue>
    </source>
</reference>
<organism evidence="1 2">
    <name type="scientific">Gossypium arboreum</name>
    <name type="common">Tree cotton</name>
    <name type="synonym">Gossypium nanking</name>
    <dbReference type="NCBI Taxonomy" id="29729"/>
    <lineage>
        <taxon>Eukaryota</taxon>
        <taxon>Viridiplantae</taxon>
        <taxon>Streptophyta</taxon>
        <taxon>Embryophyta</taxon>
        <taxon>Tracheophyta</taxon>
        <taxon>Spermatophyta</taxon>
        <taxon>Magnoliopsida</taxon>
        <taxon>eudicotyledons</taxon>
        <taxon>Gunneridae</taxon>
        <taxon>Pentapetalae</taxon>
        <taxon>rosids</taxon>
        <taxon>malvids</taxon>
        <taxon>Malvales</taxon>
        <taxon>Malvaceae</taxon>
        <taxon>Malvoideae</taxon>
        <taxon>Gossypium</taxon>
    </lineage>
</organism>
<gene>
    <name evidence="1" type="ORF">PVK06_035694</name>
</gene>
<evidence type="ECO:0000313" key="2">
    <source>
        <dbReference type="Proteomes" id="UP001358586"/>
    </source>
</evidence>
<dbReference type="EMBL" id="JARKNE010000010">
    <property type="protein sequence ID" value="KAK5794466.1"/>
    <property type="molecule type" value="Genomic_DNA"/>
</dbReference>
<sequence length="117" mass="13331">MVGKVEGVGEGVQWVGENPTINYGNGVRYWSGTYQGLTTWADTIRMRSGDMSLTWGTSSSNIDSIKDCMTYIDEVYRLERAYNVWKSEFSPVPDESMWPPTCKLLSSWYQIRTHDAS</sequence>